<keyword evidence="3" id="KW-1185">Reference proteome</keyword>
<evidence type="ECO:0000256" key="1">
    <source>
        <dbReference type="SAM" id="MobiDB-lite"/>
    </source>
</evidence>
<gene>
    <name evidence="2" type="ORF">CDD81_756</name>
</gene>
<feature type="compositionally biased region" description="Acidic residues" evidence="1">
    <location>
        <begin position="325"/>
        <end position="341"/>
    </location>
</feature>
<accession>A0A2C5X8E9</accession>
<reference evidence="2 3" key="1">
    <citation type="submission" date="2017-06" db="EMBL/GenBank/DDBJ databases">
        <title>Ant-infecting Ophiocordyceps genomes reveal a high diversity of potential behavioral manipulation genes and a possible major role for enterotoxins.</title>
        <authorList>
            <person name="De Bekker C."/>
            <person name="Evans H.C."/>
            <person name="Brachmann A."/>
            <person name="Hughes D.P."/>
        </authorList>
    </citation>
    <scope>NUCLEOTIDE SEQUENCE [LARGE SCALE GENOMIC DNA]</scope>
    <source>
        <strain evidence="2 3">Map64</strain>
    </source>
</reference>
<comment type="caution">
    <text evidence="2">The sequence shown here is derived from an EMBL/GenBank/DDBJ whole genome shotgun (WGS) entry which is preliminary data.</text>
</comment>
<sequence>MDPTTTLITFLLQTDPSVQTVELIGSWDNFSSCYTMKRDVRRGQGQWRGCYSFKNIVCDDTALKRTKRNGGLKMGATYYYYYEIDGSIETYDAAEPWTTSCPYLPGQAVNTLIVPIEHSIRKRSASLNSMREESFRTMDPNAKFTKPQPVPTLMAEISRRRLDTATPIFHSRPAVRPPSPIFLWRRFFGRRQTSRAPTRDVETKLALRAETDQMRGFTSSESSISTKASIESMVQSLPPHSAGALQPRRSREPVLSIPEDIVEEADDEVPSFGPVAPQRAGQAASLSPNSLHSECFSPSKAVGKVACSPSISSSMLTSSVSPTLGEDEPPSFYDSNDDDEVLSSNDGDNYPHQSLPGLCVPGYGFAGYSLPRQTDYTKGMTSSPPMQAFGLPRLVARSEATVPLSGTNLLATTIDSDLDDFVHEMGWMVDVIGNKQT</sequence>
<dbReference type="AlphaFoldDB" id="A0A2C5X8E9"/>
<dbReference type="Proteomes" id="UP000226192">
    <property type="component" value="Unassembled WGS sequence"/>
</dbReference>
<dbReference type="OrthoDB" id="5422351at2759"/>
<name>A0A2C5X8E9_9HYPO</name>
<dbReference type="PANTHER" id="PTHR40625">
    <property type="entry name" value="GTP-BINDING PROTEIN ESDC-RELATED"/>
    <property type="match status" value="1"/>
</dbReference>
<dbReference type="PANTHER" id="PTHR40625:SF1">
    <property type="entry name" value="AMP-ACTIVATED PROTEIN KINASE GLYCOGEN-BINDING DOMAIN-CONTAINING PROTEIN"/>
    <property type="match status" value="1"/>
</dbReference>
<dbReference type="STRING" id="1399860.A0A2C5X8E9"/>
<feature type="region of interest" description="Disordered" evidence="1">
    <location>
        <begin position="212"/>
        <end position="231"/>
    </location>
</feature>
<proteinExistence type="predicted"/>
<evidence type="ECO:0000313" key="3">
    <source>
        <dbReference type="Proteomes" id="UP000226192"/>
    </source>
</evidence>
<feature type="compositionally biased region" description="Low complexity" evidence="1">
    <location>
        <begin position="218"/>
        <end position="231"/>
    </location>
</feature>
<protein>
    <submittedName>
        <fullName evidence="2">Uncharacterized protein</fullName>
    </submittedName>
</protein>
<organism evidence="2 3">
    <name type="scientific">Ophiocordyceps australis</name>
    <dbReference type="NCBI Taxonomy" id="1399860"/>
    <lineage>
        <taxon>Eukaryota</taxon>
        <taxon>Fungi</taxon>
        <taxon>Dikarya</taxon>
        <taxon>Ascomycota</taxon>
        <taxon>Pezizomycotina</taxon>
        <taxon>Sordariomycetes</taxon>
        <taxon>Hypocreomycetidae</taxon>
        <taxon>Hypocreales</taxon>
        <taxon>Ophiocordycipitaceae</taxon>
        <taxon>Ophiocordyceps</taxon>
    </lineage>
</organism>
<dbReference type="EMBL" id="NJET01000115">
    <property type="protein sequence ID" value="PHH61139.1"/>
    <property type="molecule type" value="Genomic_DNA"/>
</dbReference>
<evidence type="ECO:0000313" key="2">
    <source>
        <dbReference type="EMBL" id="PHH61139.1"/>
    </source>
</evidence>
<feature type="region of interest" description="Disordered" evidence="1">
    <location>
        <begin position="315"/>
        <end position="348"/>
    </location>
</feature>